<evidence type="ECO:0000313" key="2">
    <source>
        <dbReference type="Proteomes" id="UP001187192"/>
    </source>
</evidence>
<dbReference type="AlphaFoldDB" id="A0AA88AB69"/>
<proteinExistence type="predicted"/>
<dbReference type="EMBL" id="BTGU01000026">
    <property type="protein sequence ID" value="GMN47707.1"/>
    <property type="molecule type" value="Genomic_DNA"/>
</dbReference>
<sequence>MVIRCLDERLSTQDLKESRRRVGAKQDNGQGCDWGQNNLIRLSPRLWGV</sequence>
<organism evidence="1 2">
    <name type="scientific">Ficus carica</name>
    <name type="common">Common fig</name>
    <dbReference type="NCBI Taxonomy" id="3494"/>
    <lineage>
        <taxon>Eukaryota</taxon>
        <taxon>Viridiplantae</taxon>
        <taxon>Streptophyta</taxon>
        <taxon>Embryophyta</taxon>
        <taxon>Tracheophyta</taxon>
        <taxon>Spermatophyta</taxon>
        <taxon>Magnoliopsida</taxon>
        <taxon>eudicotyledons</taxon>
        <taxon>Gunneridae</taxon>
        <taxon>Pentapetalae</taxon>
        <taxon>rosids</taxon>
        <taxon>fabids</taxon>
        <taxon>Rosales</taxon>
        <taxon>Moraceae</taxon>
        <taxon>Ficeae</taxon>
        <taxon>Ficus</taxon>
    </lineage>
</organism>
<name>A0AA88AB69_FICCA</name>
<keyword evidence="2" id="KW-1185">Reference proteome</keyword>
<accession>A0AA88AB69</accession>
<dbReference type="Proteomes" id="UP001187192">
    <property type="component" value="Unassembled WGS sequence"/>
</dbReference>
<protein>
    <submittedName>
        <fullName evidence="1">Uncharacterized protein</fullName>
    </submittedName>
</protein>
<dbReference type="Gramene" id="FCD_00030719-RA">
    <property type="protein sequence ID" value="FCD_00030719-RA:cds"/>
    <property type="gene ID" value="FCD_00030719"/>
</dbReference>
<gene>
    <name evidence="1" type="ORF">TIFTF001_016902</name>
</gene>
<comment type="caution">
    <text evidence="1">The sequence shown here is derived from an EMBL/GenBank/DDBJ whole genome shotgun (WGS) entry which is preliminary data.</text>
</comment>
<evidence type="ECO:0000313" key="1">
    <source>
        <dbReference type="EMBL" id="GMN47707.1"/>
    </source>
</evidence>
<reference evidence="1" key="1">
    <citation type="submission" date="2023-07" db="EMBL/GenBank/DDBJ databases">
        <title>draft genome sequence of fig (Ficus carica).</title>
        <authorList>
            <person name="Takahashi T."/>
            <person name="Nishimura K."/>
        </authorList>
    </citation>
    <scope>NUCLEOTIDE SEQUENCE</scope>
</reference>